<evidence type="ECO:0000313" key="1">
    <source>
        <dbReference type="EMBL" id="MBH1932387.1"/>
    </source>
</evidence>
<proteinExistence type="predicted"/>
<accession>A0ABS0MJ69</accession>
<dbReference type="EMBL" id="JADULK010000017">
    <property type="protein sequence ID" value="MBH1932387.1"/>
    <property type="molecule type" value="Genomic_DNA"/>
</dbReference>
<comment type="caution">
    <text evidence="1">The sequence shown here is derived from an EMBL/GenBank/DDBJ whole genome shotgun (WGS) entry which is preliminary data.</text>
</comment>
<dbReference type="RefSeq" id="WP_197664853.1">
    <property type="nucleotide sequence ID" value="NZ_JADULK010000017.1"/>
</dbReference>
<name>A0ABS0MJ69_SERRU</name>
<organism evidence="1 2">
    <name type="scientific">Serratia rubidaea</name>
    <name type="common">Serratia marinorubra</name>
    <dbReference type="NCBI Taxonomy" id="61652"/>
    <lineage>
        <taxon>Bacteria</taxon>
        <taxon>Pseudomonadati</taxon>
        <taxon>Pseudomonadota</taxon>
        <taxon>Gammaproteobacteria</taxon>
        <taxon>Enterobacterales</taxon>
        <taxon>Yersiniaceae</taxon>
        <taxon>Serratia</taxon>
    </lineage>
</organism>
<dbReference type="Proteomes" id="UP000624159">
    <property type="component" value="Unassembled WGS sequence"/>
</dbReference>
<protein>
    <submittedName>
        <fullName evidence="1">Uncharacterized protein</fullName>
    </submittedName>
</protein>
<reference evidence="1 2" key="1">
    <citation type="submission" date="2020-11" db="EMBL/GenBank/DDBJ databases">
        <title>Enhanced detection system for hospital associated transmission using whole genome sequencing surveillance.</title>
        <authorList>
            <person name="Harrison L.H."/>
            <person name="Van Tyne D."/>
            <person name="Marsh J.W."/>
            <person name="Griffith M.P."/>
            <person name="Snyder D.J."/>
            <person name="Cooper V.S."/>
            <person name="Mustapha M."/>
        </authorList>
    </citation>
    <scope>NUCLEOTIDE SEQUENCE [LARGE SCALE GENOMIC DNA]</scope>
    <source>
        <strain evidence="1 2">SER00230</strain>
    </source>
</reference>
<keyword evidence="2" id="KW-1185">Reference proteome</keyword>
<evidence type="ECO:0000313" key="2">
    <source>
        <dbReference type="Proteomes" id="UP000624159"/>
    </source>
</evidence>
<sequence>MSQGFEFVTGCFACVSLESNYFRVMLRGNLPDDAPAAVDADNIGSILKVVSKSIPMTPLQWEEFADFLKSKGMQY</sequence>
<gene>
    <name evidence="1" type="ORF">I5U13_22270</name>
</gene>